<dbReference type="InterPro" id="IPR009097">
    <property type="entry name" value="Cyclic_Pdiesterase"/>
</dbReference>
<evidence type="ECO:0000313" key="2">
    <source>
        <dbReference type="Proteomes" id="UP000736583"/>
    </source>
</evidence>
<accession>A0ABS6F219</accession>
<protein>
    <submittedName>
        <fullName evidence="1">2'-5' RNA ligase family protein</fullName>
    </submittedName>
</protein>
<dbReference type="EMBL" id="JAHLQL010000003">
    <property type="protein sequence ID" value="MBU5592331.1"/>
    <property type="molecule type" value="Genomic_DNA"/>
</dbReference>
<dbReference type="Proteomes" id="UP000736583">
    <property type="component" value="Unassembled WGS sequence"/>
</dbReference>
<comment type="caution">
    <text evidence="1">The sequence shown here is derived from an EMBL/GenBank/DDBJ whole genome shotgun (WGS) entry which is preliminary data.</text>
</comment>
<keyword evidence="1" id="KW-0436">Ligase</keyword>
<name>A0ABS6F219_9CLOT</name>
<dbReference type="RefSeq" id="WP_032123374.1">
    <property type="nucleotide sequence ID" value="NZ_JAHLQL010000003.1"/>
</dbReference>
<evidence type="ECO:0000313" key="1">
    <source>
        <dbReference type="EMBL" id="MBU5592331.1"/>
    </source>
</evidence>
<gene>
    <name evidence="1" type="ORF">KQI89_11205</name>
</gene>
<keyword evidence="2" id="KW-1185">Reference proteome</keyword>
<dbReference type="GO" id="GO:0016874">
    <property type="term" value="F:ligase activity"/>
    <property type="evidence" value="ECO:0007669"/>
    <property type="project" value="UniProtKB-KW"/>
</dbReference>
<proteinExistence type="predicted"/>
<dbReference type="Pfam" id="PF13563">
    <property type="entry name" value="2_5_RNA_ligase2"/>
    <property type="match status" value="1"/>
</dbReference>
<dbReference type="SUPFAM" id="SSF55144">
    <property type="entry name" value="LigT-like"/>
    <property type="match status" value="1"/>
</dbReference>
<organism evidence="1 2">
    <name type="scientific">Clostridium simiarum</name>
    <dbReference type="NCBI Taxonomy" id="2841506"/>
    <lineage>
        <taxon>Bacteria</taxon>
        <taxon>Bacillati</taxon>
        <taxon>Bacillota</taxon>
        <taxon>Clostridia</taxon>
        <taxon>Eubacteriales</taxon>
        <taxon>Clostridiaceae</taxon>
        <taxon>Clostridium</taxon>
    </lineage>
</organism>
<reference evidence="1 2" key="1">
    <citation type="submission" date="2021-06" db="EMBL/GenBank/DDBJ databases">
        <authorList>
            <person name="Sun Q."/>
            <person name="Li D."/>
        </authorList>
    </citation>
    <scope>NUCLEOTIDE SEQUENCE [LARGE SCALE GENOMIC DNA]</scope>
    <source>
        <strain evidence="1 2">MSJ-4</strain>
    </source>
</reference>
<sequence>MKYYLVALFDKDSYKSIEDIQRNISKKYKLYKNLPTLHITLEVIDDPNLNKLDEILTDILKSYKQFKVEISDVICFNEPYKSVNLKVENKGYIQRLNRVINDKLKLHGFNVRNRASEWDLHISLANTNFASREWSNHEFLNACTKAQNEGFYKLAKIERIELWKPINNKRDMLIKSYPLKTFLE</sequence>
<dbReference type="Gene3D" id="3.90.1140.10">
    <property type="entry name" value="Cyclic phosphodiesterase"/>
    <property type="match status" value="1"/>
</dbReference>